<dbReference type="InterPro" id="IPR029058">
    <property type="entry name" value="AB_hydrolase_fold"/>
</dbReference>
<gene>
    <name evidence="10" type="ORF">FKW77_003312</name>
</gene>
<evidence type="ECO:0000256" key="8">
    <source>
        <dbReference type="ARBA" id="ARBA00023326"/>
    </source>
</evidence>
<keyword evidence="11" id="KW-1185">Reference proteome</keyword>
<comment type="catalytic activity">
    <reaction evidence="9">
        <text>feruloyl-polysaccharide + H2O = ferulate + polysaccharide.</text>
        <dbReference type="EC" id="3.1.1.73"/>
    </reaction>
</comment>
<evidence type="ECO:0000256" key="3">
    <source>
        <dbReference type="ARBA" id="ARBA00022525"/>
    </source>
</evidence>
<keyword evidence="4" id="KW-0858">Xylan degradation</keyword>
<evidence type="ECO:0000256" key="2">
    <source>
        <dbReference type="ARBA" id="ARBA00013091"/>
    </source>
</evidence>
<dbReference type="EMBL" id="CP042197">
    <property type="protein sequence ID" value="QDS75419.1"/>
    <property type="molecule type" value="Genomic_DNA"/>
</dbReference>
<keyword evidence="8" id="KW-0624">Polysaccharide degradation</keyword>
<sequence length="314" mass="33967">MYYPSQSVLPLLLSTHAIATGCDKPLPVEAGSTTRIPITSGGLDREYLLHIPTTYDATKKVPLIFSFHGRGKNATSQMELSQFANPDFNPDAISVYPNGVKTDGTRQWTGDPSQPSSINDIQFTIDMITQISDTHCIAPRQIYASGKSGGAGLTALLACDPAASALIAAFAPVAAANYLLSNGDEPPCKPARSPVPMLEFHGWEDDTILYGGGKNTRGNGVTAPVPEWIDEWARRDGCTVSENHTTTLCTPEKPVVTRYSWDCQGVEGVVQHYNISNLAHNWPSVPPGNSETTRSTCFNATTLIMEFFGKHRLP</sequence>
<dbReference type="AlphaFoldDB" id="A0A517LIF3"/>
<dbReference type="Proteomes" id="UP000316270">
    <property type="component" value="Chromosome 13"/>
</dbReference>
<evidence type="ECO:0000313" key="11">
    <source>
        <dbReference type="Proteomes" id="UP000316270"/>
    </source>
</evidence>
<evidence type="ECO:0000256" key="4">
    <source>
        <dbReference type="ARBA" id="ARBA00022651"/>
    </source>
</evidence>
<dbReference type="EC" id="3.1.1.73" evidence="2"/>
<keyword evidence="3" id="KW-0964">Secreted</keyword>
<name>A0A517LIF3_9PEZI</name>
<accession>A0A517LIF3</accession>
<dbReference type="OrthoDB" id="424610at2759"/>
<dbReference type="Gene3D" id="3.40.50.1820">
    <property type="entry name" value="alpha/beta hydrolase"/>
    <property type="match status" value="1"/>
</dbReference>
<protein>
    <recommendedName>
        <fullName evidence="2">feruloyl esterase</fullName>
        <ecNumber evidence="2">3.1.1.73</ecNumber>
    </recommendedName>
</protein>
<dbReference type="InterPro" id="IPR043595">
    <property type="entry name" value="FaeB/C/D"/>
</dbReference>
<keyword evidence="5" id="KW-0732">Signal</keyword>
<organism evidence="10 11">
    <name type="scientific">Venturia effusa</name>
    <dbReference type="NCBI Taxonomy" id="50376"/>
    <lineage>
        <taxon>Eukaryota</taxon>
        <taxon>Fungi</taxon>
        <taxon>Dikarya</taxon>
        <taxon>Ascomycota</taxon>
        <taxon>Pezizomycotina</taxon>
        <taxon>Dothideomycetes</taxon>
        <taxon>Pleosporomycetidae</taxon>
        <taxon>Venturiales</taxon>
        <taxon>Venturiaceae</taxon>
        <taxon>Venturia</taxon>
    </lineage>
</organism>
<evidence type="ECO:0000256" key="6">
    <source>
        <dbReference type="ARBA" id="ARBA00022801"/>
    </source>
</evidence>
<dbReference type="GO" id="GO:0005576">
    <property type="term" value="C:extracellular region"/>
    <property type="evidence" value="ECO:0007669"/>
    <property type="project" value="UniProtKB-SubCell"/>
</dbReference>
<dbReference type="PANTHER" id="PTHR38050">
    <property type="match status" value="1"/>
</dbReference>
<comment type="subcellular location">
    <subcellularLocation>
        <location evidence="1">Secreted</location>
    </subcellularLocation>
</comment>
<evidence type="ECO:0000256" key="5">
    <source>
        <dbReference type="ARBA" id="ARBA00022729"/>
    </source>
</evidence>
<evidence type="ECO:0000256" key="9">
    <source>
        <dbReference type="ARBA" id="ARBA00034075"/>
    </source>
</evidence>
<keyword evidence="7" id="KW-0119">Carbohydrate metabolism</keyword>
<dbReference type="SUPFAM" id="SSF53474">
    <property type="entry name" value="alpha/beta-Hydrolases"/>
    <property type="match status" value="1"/>
</dbReference>
<evidence type="ECO:0000256" key="1">
    <source>
        <dbReference type="ARBA" id="ARBA00004613"/>
    </source>
</evidence>
<dbReference type="GO" id="GO:0045493">
    <property type="term" value="P:xylan catabolic process"/>
    <property type="evidence" value="ECO:0007669"/>
    <property type="project" value="UniProtKB-KW"/>
</dbReference>
<evidence type="ECO:0000313" key="10">
    <source>
        <dbReference type="EMBL" id="QDS75419.1"/>
    </source>
</evidence>
<keyword evidence="6" id="KW-0378">Hydrolase</keyword>
<dbReference type="PANTHER" id="PTHR38050:SF2">
    <property type="entry name" value="FERULOYL ESTERASE C-RELATED"/>
    <property type="match status" value="1"/>
</dbReference>
<dbReference type="GO" id="GO:0030600">
    <property type="term" value="F:feruloyl esterase activity"/>
    <property type="evidence" value="ECO:0007669"/>
    <property type="project" value="UniProtKB-EC"/>
</dbReference>
<proteinExistence type="predicted"/>
<evidence type="ECO:0000256" key="7">
    <source>
        <dbReference type="ARBA" id="ARBA00023277"/>
    </source>
</evidence>
<reference evidence="10 11" key="1">
    <citation type="submission" date="2019-07" db="EMBL/GenBank/DDBJ databases">
        <title>Finished genome of Venturia effusa.</title>
        <authorList>
            <person name="Young C.A."/>
            <person name="Cox M.P."/>
            <person name="Ganley A.R.D."/>
            <person name="David W.J."/>
        </authorList>
    </citation>
    <scope>NUCLEOTIDE SEQUENCE [LARGE SCALE GENOMIC DNA]</scope>
    <source>
        <strain evidence="11">albino</strain>
    </source>
</reference>